<dbReference type="Proteomes" id="UP000567922">
    <property type="component" value="Unassembled WGS sequence"/>
</dbReference>
<dbReference type="AlphaFoldDB" id="A0A839RWQ1"/>
<accession>A0A839RWQ1</accession>
<evidence type="ECO:0000256" key="1">
    <source>
        <dbReference type="SAM" id="MobiDB-lite"/>
    </source>
</evidence>
<reference evidence="2 3" key="1">
    <citation type="submission" date="2020-08" db="EMBL/GenBank/DDBJ databases">
        <title>Sequencing the genomes of 1000 actinobacteria strains.</title>
        <authorList>
            <person name="Klenk H.-P."/>
        </authorList>
    </citation>
    <scope>NUCLEOTIDE SEQUENCE [LARGE SCALE GENOMIC DNA]</scope>
    <source>
        <strain evidence="2 3">DSM 45258</strain>
    </source>
</reference>
<protein>
    <submittedName>
        <fullName evidence="2">Uncharacterized protein</fullName>
    </submittedName>
</protein>
<gene>
    <name evidence="2" type="ORF">FHU29_004666</name>
</gene>
<sequence>MTSHQTREAIYAALQKDANLTGRKPPPEAWCEEWANILDRYHPTKTELLAAVEHHHHDETTLLKPATLIRALKAIRGTTREHKTSPHADPNCPYCDDQGWILDPNDKYGWAIRCQHDPNQRITTKPGHQPPQPVPATPEEQQQALANYWTTIRHP</sequence>
<comment type="caution">
    <text evidence="2">The sequence shown here is derived from an EMBL/GenBank/DDBJ whole genome shotgun (WGS) entry which is preliminary data.</text>
</comment>
<evidence type="ECO:0000313" key="3">
    <source>
        <dbReference type="Proteomes" id="UP000567922"/>
    </source>
</evidence>
<keyword evidence="3" id="KW-1185">Reference proteome</keyword>
<evidence type="ECO:0000313" key="2">
    <source>
        <dbReference type="EMBL" id="MBB3040171.1"/>
    </source>
</evidence>
<proteinExistence type="predicted"/>
<dbReference type="RefSeq" id="WP_064442298.1">
    <property type="nucleotide sequence ID" value="NZ_BDDI01000022.1"/>
</dbReference>
<name>A0A839RWQ1_9ACTN</name>
<organism evidence="2 3">
    <name type="scientific">Hoyosella altamirensis</name>
    <dbReference type="NCBI Taxonomy" id="616997"/>
    <lineage>
        <taxon>Bacteria</taxon>
        <taxon>Bacillati</taxon>
        <taxon>Actinomycetota</taxon>
        <taxon>Actinomycetes</taxon>
        <taxon>Mycobacteriales</taxon>
        <taxon>Hoyosellaceae</taxon>
        <taxon>Hoyosella</taxon>
    </lineage>
</organism>
<feature type="region of interest" description="Disordered" evidence="1">
    <location>
        <begin position="119"/>
        <end position="142"/>
    </location>
</feature>
<dbReference type="EMBL" id="JACHWS010000010">
    <property type="protein sequence ID" value="MBB3040171.1"/>
    <property type="molecule type" value="Genomic_DNA"/>
</dbReference>